<accession>A0A514LK35</accession>
<dbReference type="PANTHER" id="PTHR43199">
    <property type="entry name" value="GLUTATHIONE HYDROLASE"/>
    <property type="match status" value="1"/>
</dbReference>
<keyword evidence="5 11" id="KW-0378">Hydrolase</keyword>
<dbReference type="PANTHER" id="PTHR43199:SF1">
    <property type="entry name" value="GLUTATHIONE HYDROLASE PROENZYME"/>
    <property type="match status" value="1"/>
</dbReference>
<keyword evidence="15" id="KW-1185">Reference proteome</keyword>
<keyword evidence="11" id="KW-0317">Glutathione biosynthesis</keyword>
<dbReference type="UniPathway" id="UPA00204"/>
<dbReference type="EMBL" id="CP035485">
    <property type="protein sequence ID" value="QDI92192.1"/>
    <property type="molecule type" value="Genomic_DNA"/>
</dbReference>
<evidence type="ECO:0000313" key="14">
    <source>
        <dbReference type="EMBL" id="QDI92192.1"/>
    </source>
</evidence>
<evidence type="ECO:0000256" key="6">
    <source>
        <dbReference type="ARBA" id="ARBA00023145"/>
    </source>
</evidence>
<gene>
    <name evidence="14" type="primary">ggt</name>
    <name evidence="14" type="ORF">EPH95_14155</name>
</gene>
<evidence type="ECO:0000256" key="1">
    <source>
        <dbReference type="ARBA" id="ARBA00001049"/>
    </source>
</evidence>
<dbReference type="GO" id="GO:0006751">
    <property type="term" value="P:glutathione catabolic process"/>
    <property type="evidence" value="ECO:0007669"/>
    <property type="project" value="UniProtKB-UniRule"/>
</dbReference>
<evidence type="ECO:0000259" key="13">
    <source>
        <dbReference type="Pfam" id="PF22888"/>
    </source>
</evidence>
<feature type="domain" description="FIMAH" evidence="13">
    <location>
        <begin position="588"/>
        <end position="667"/>
    </location>
</feature>
<name>A0A514LK35_9BACI</name>
<dbReference type="InterPro" id="IPR043137">
    <property type="entry name" value="GGT_ssub_C"/>
</dbReference>
<evidence type="ECO:0000256" key="8">
    <source>
        <dbReference type="ARBA" id="ARBA00047417"/>
    </source>
</evidence>
<evidence type="ECO:0000256" key="11">
    <source>
        <dbReference type="RuleBase" id="RU368036"/>
    </source>
</evidence>
<comment type="pathway">
    <text evidence="11">Sulfur metabolism; glutathione metabolism.</text>
</comment>
<evidence type="ECO:0000313" key="15">
    <source>
        <dbReference type="Proteomes" id="UP000319756"/>
    </source>
</evidence>
<dbReference type="AlphaFoldDB" id="A0A514LK35"/>
<dbReference type="GO" id="GO:0103068">
    <property type="term" value="F:leukotriene C4 gamma-glutamyl transferase activity"/>
    <property type="evidence" value="ECO:0007669"/>
    <property type="project" value="UniProtKB-EC"/>
</dbReference>
<dbReference type="KEGG" id="sale:EPH95_14155"/>
<comment type="PTM">
    <text evidence="11">Cleaved by autocatalysis into a large and a small subunit.</text>
</comment>
<dbReference type="RefSeq" id="WP_142090705.1">
    <property type="nucleotide sequence ID" value="NZ_CP035485.1"/>
</dbReference>
<feature type="region of interest" description="Disordered" evidence="12">
    <location>
        <begin position="367"/>
        <end position="403"/>
    </location>
</feature>
<dbReference type="InterPro" id="IPR043138">
    <property type="entry name" value="GGT_lsub"/>
</dbReference>
<comment type="similarity">
    <text evidence="3 11">Belongs to the gamma-glutamyltransferase family.</text>
</comment>
<dbReference type="NCBIfam" id="TIGR00066">
    <property type="entry name" value="g_glut_trans"/>
    <property type="match status" value="1"/>
</dbReference>
<reference evidence="15" key="1">
    <citation type="submission" date="2019-01" db="EMBL/GenBank/DDBJ databases">
        <title>Genomic analysis of Salicibibacter sp. NKC3-5.</title>
        <authorList>
            <person name="Oh Y.J."/>
        </authorList>
    </citation>
    <scope>NUCLEOTIDE SEQUENCE [LARGE SCALE GENOMIC DNA]</scope>
    <source>
        <strain evidence="15">NKC3-5</strain>
    </source>
</reference>
<evidence type="ECO:0000256" key="4">
    <source>
        <dbReference type="ARBA" id="ARBA00022679"/>
    </source>
</evidence>
<feature type="active site" description="Nucleophile" evidence="9">
    <location>
        <position position="403"/>
    </location>
</feature>
<evidence type="ECO:0000256" key="5">
    <source>
        <dbReference type="ARBA" id="ARBA00022801"/>
    </source>
</evidence>
<dbReference type="Pfam" id="PF22888">
    <property type="entry name" value="FIMAH"/>
    <property type="match status" value="1"/>
</dbReference>
<proteinExistence type="inferred from homology"/>
<dbReference type="PRINTS" id="PR01210">
    <property type="entry name" value="GGTRANSPTASE"/>
</dbReference>
<feature type="binding site" evidence="10">
    <location>
        <position position="113"/>
    </location>
    <ligand>
        <name>L-glutamate</name>
        <dbReference type="ChEBI" id="CHEBI:29985"/>
    </ligand>
</feature>
<evidence type="ECO:0000256" key="9">
    <source>
        <dbReference type="PIRSR" id="PIRSR600101-1"/>
    </source>
</evidence>
<dbReference type="OrthoDB" id="9781342at2"/>
<dbReference type="Proteomes" id="UP000319756">
    <property type="component" value="Chromosome"/>
</dbReference>
<dbReference type="InterPro" id="IPR054470">
    <property type="entry name" value="FIMAH_dom"/>
</dbReference>
<feature type="binding site" evidence="10">
    <location>
        <position position="445"/>
    </location>
    <ligand>
        <name>L-glutamate</name>
        <dbReference type="ChEBI" id="CHEBI:29985"/>
    </ligand>
</feature>
<protein>
    <recommendedName>
        <fullName evidence="11">Glutathione hydrolase proenzyme</fullName>
        <ecNumber evidence="11">2.3.2.2</ecNumber>
        <ecNumber evidence="11">3.4.19.13</ecNumber>
    </recommendedName>
    <component>
        <recommendedName>
            <fullName evidence="11">Glutathione hydrolase large chain</fullName>
        </recommendedName>
    </component>
    <component>
        <recommendedName>
            <fullName evidence="11">Glutathione hydrolase small chain</fullName>
        </recommendedName>
    </component>
</protein>
<sequence length="671" mass="73075">MLKGKRWRQGTAALASAMLVTSTWLTGLGAENTAAAEDELVDVGEDGMVSTSHVLASEVGAEVLERNGNAVDAAIAIHFALNVVEPMMSGIGGGGFMMVYDAEEDETSIVNSRERAPAGAEPDMFLDEDGNEIPFQERVTSGDSVGVPGTLDGLMQAHEEWGTADFDSLLDPGIELAADGFDIDSQLAGAIESNQDKLSESAAEDVFLPEGEPLQEGDHLVQEDLADTMEMIQSEGMDVFYNGEVGQAIADTVQDFGGSMTLDDLGNYSAEMDEPVWGSYQGYDIASMPPPSSGGLTLLQMLALLDDFDIGQYDTQDSERYHLLTETMRLAYADRGEYMGDPEFVDVPFNGLLDPDYIEDRRDLIDPEAVNEEVEPGDPWAYEDGEPGDPSGPLEEQDESGETTHFTVTDQWGNMVSYTSTIEQVFGSGIMVPDYGIMLNNELTDFDATPGGANEVQPNKRPLSSMTPTIVFEDGEPYMSAGSPGGTRIINAVFQVVNHVLDHEMSLQEAIDEPRIHSMDYPAIDWEEGIPQEARDQLEEMGHEFAESSGGIGNVQSILVDHEEGTFEGVADDNREGAAIGFTLDSVSMMNLVERLEEEGEFEDEEAPHALDLHLTSINHYENQGDFEKAADHMEGFHDLLDHQQDEGVISEEAFNILQAQADRLIEKLQG</sequence>
<evidence type="ECO:0000256" key="7">
    <source>
        <dbReference type="ARBA" id="ARBA00023315"/>
    </source>
</evidence>
<dbReference type="GO" id="GO:0006750">
    <property type="term" value="P:glutathione biosynthetic process"/>
    <property type="evidence" value="ECO:0007669"/>
    <property type="project" value="UniProtKB-KW"/>
</dbReference>
<dbReference type="InterPro" id="IPR000101">
    <property type="entry name" value="GGT_peptidase"/>
</dbReference>
<keyword evidence="6 11" id="KW-0865">Zymogen</keyword>
<dbReference type="GO" id="GO:0036374">
    <property type="term" value="F:glutathione hydrolase activity"/>
    <property type="evidence" value="ECO:0007669"/>
    <property type="project" value="UniProtKB-UniRule"/>
</dbReference>
<keyword evidence="4 11" id="KW-0808">Transferase</keyword>
<feature type="binding site" evidence="10">
    <location>
        <position position="486"/>
    </location>
    <ligand>
        <name>L-glutamate</name>
        <dbReference type="ChEBI" id="CHEBI:29985"/>
    </ligand>
</feature>
<evidence type="ECO:0000256" key="10">
    <source>
        <dbReference type="PIRSR" id="PIRSR600101-2"/>
    </source>
</evidence>
<keyword evidence="7 11" id="KW-0012">Acyltransferase</keyword>
<evidence type="ECO:0000256" key="3">
    <source>
        <dbReference type="ARBA" id="ARBA00009381"/>
    </source>
</evidence>
<dbReference type="PROSITE" id="PS00462">
    <property type="entry name" value="G_GLU_TRANSPEPTIDASE"/>
    <property type="match status" value="1"/>
</dbReference>
<comment type="subunit">
    <text evidence="11">This enzyme consists of two polypeptide chains, which are synthesized in precursor form from a single polypeptide.</text>
</comment>
<organism evidence="14 15">
    <name type="scientific">Salicibibacter halophilus</name>
    <dbReference type="NCBI Taxonomy" id="2502791"/>
    <lineage>
        <taxon>Bacteria</taxon>
        <taxon>Bacillati</taxon>
        <taxon>Bacillota</taxon>
        <taxon>Bacilli</taxon>
        <taxon>Bacillales</taxon>
        <taxon>Bacillaceae</taxon>
        <taxon>Salicibibacter</taxon>
    </lineage>
</organism>
<dbReference type="InterPro" id="IPR055262">
    <property type="entry name" value="GGT_CS"/>
</dbReference>
<comment type="catalytic activity">
    <reaction evidence="2 11">
        <text>glutathione + H2O = L-cysteinylglycine + L-glutamate</text>
        <dbReference type="Rhea" id="RHEA:28807"/>
        <dbReference type="ChEBI" id="CHEBI:15377"/>
        <dbReference type="ChEBI" id="CHEBI:29985"/>
        <dbReference type="ChEBI" id="CHEBI:57925"/>
        <dbReference type="ChEBI" id="CHEBI:61694"/>
        <dbReference type="EC" id="3.4.19.13"/>
    </reaction>
</comment>
<comment type="catalytic activity">
    <reaction evidence="1 11">
        <text>an S-substituted glutathione + H2O = an S-substituted L-cysteinylglycine + L-glutamate</text>
        <dbReference type="Rhea" id="RHEA:59468"/>
        <dbReference type="ChEBI" id="CHEBI:15377"/>
        <dbReference type="ChEBI" id="CHEBI:29985"/>
        <dbReference type="ChEBI" id="CHEBI:90779"/>
        <dbReference type="ChEBI" id="CHEBI:143103"/>
        <dbReference type="EC" id="3.4.19.13"/>
    </reaction>
</comment>
<comment type="catalytic activity">
    <reaction evidence="8 11">
        <text>an N-terminal (5-L-glutamyl)-[peptide] + an alpha-amino acid = 5-L-glutamyl amino acid + an N-terminal L-alpha-aminoacyl-[peptide]</text>
        <dbReference type="Rhea" id="RHEA:23904"/>
        <dbReference type="Rhea" id="RHEA-COMP:9780"/>
        <dbReference type="Rhea" id="RHEA-COMP:9795"/>
        <dbReference type="ChEBI" id="CHEBI:77644"/>
        <dbReference type="ChEBI" id="CHEBI:78597"/>
        <dbReference type="ChEBI" id="CHEBI:78599"/>
        <dbReference type="ChEBI" id="CHEBI:78608"/>
        <dbReference type="EC" id="2.3.2.2"/>
    </reaction>
</comment>
<dbReference type="SUPFAM" id="SSF56235">
    <property type="entry name" value="N-terminal nucleophile aminohydrolases (Ntn hydrolases)"/>
    <property type="match status" value="1"/>
</dbReference>
<dbReference type="Gene3D" id="3.60.20.40">
    <property type="match status" value="1"/>
</dbReference>
<feature type="binding site" evidence="10">
    <location>
        <begin position="464"/>
        <end position="465"/>
    </location>
    <ligand>
        <name>L-glutamate</name>
        <dbReference type="ChEBI" id="CHEBI:29985"/>
    </ligand>
</feature>
<dbReference type="EC" id="2.3.2.2" evidence="11"/>
<dbReference type="InterPro" id="IPR051792">
    <property type="entry name" value="GGT_bact"/>
</dbReference>
<dbReference type="Gene3D" id="1.10.246.130">
    <property type="match status" value="1"/>
</dbReference>
<dbReference type="EC" id="3.4.19.13" evidence="11"/>
<dbReference type="InterPro" id="IPR029055">
    <property type="entry name" value="Ntn_hydrolases_N"/>
</dbReference>
<evidence type="ECO:0000256" key="12">
    <source>
        <dbReference type="SAM" id="MobiDB-lite"/>
    </source>
</evidence>
<feature type="compositionally biased region" description="Acidic residues" evidence="12">
    <location>
        <begin position="369"/>
        <end position="387"/>
    </location>
</feature>
<dbReference type="Pfam" id="PF01019">
    <property type="entry name" value="G_glu_transpept"/>
    <property type="match status" value="1"/>
</dbReference>
<evidence type="ECO:0000256" key="2">
    <source>
        <dbReference type="ARBA" id="ARBA00001089"/>
    </source>
</evidence>